<dbReference type="EMBL" id="KT020766">
    <property type="protein sequence ID" value="ALK27150.1"/>
    <property type="molecule type" value="Genomic_DNA"/>
</dbReference>
<keyword evidence="1" id="KW-0812">Transmembrane</keyword>
<name>A0A1B0TFV3_9CNID</name>
<geneLocation type="mitochondrion" evidence="2"/>
<dbReference type="AlphaFoldDB" id="A0A1B0TFV3"/>
<organism evidence="2">
    <name type="scientific">Turritopsis dohrnii</name>
    <dbReference type="NCBI Taxonomy" id="308579"/>
    <lineage>
        <taxon>Eukaryota</taxon>
        <taxon>Metazoa</taxon>
        <taxon>Cnidaria</taxon>
        <taxon>Hydrozoa</taxon>
        <taxon>Hydroidolina</taxon>
        <taxon>Anthoathecata</taxon>
        <taxon>Filifera</taxon>
        <taxon>Oceaniidae</taxon>
        <taxon>Turritopsis</taxon>
    </lineage>
</organism>
<accession>A0A1B0TFV3</accession>
<dbReference type="RefSeq" id="YP_009300649.1">
    <property type="nucleotide sequence ID" value="NC_031213.1"/>
</dbReference>
<keyword evidence="1" id="KW-1133">Transmembrane helix</keyword>
<dbReference type="CTD" id="4509"/>
<dbReference type="GeneID" id="29061424"/>
<keyword evidence="2" id="KW-0496">Mitochondrion</keyword>
<protein>
    <submittedName>
        <fullName evidence="2">ATP synthase F0 subunit 8</fullName>
    </submittedName>
</protein>
<evidence type="ECO:0000256" key="1">
    <source>
        <dbReference type="SAM" id="Phobius"/>
    </source>
</evidence>
<reference evidence="2" key="1">
    <citation type="submission" date="2015-06" db="EMBL/GenBank/DDBJ databases">
        <title>Complete mitochondrial genome sequence and evolutionary analysis of Turritopsis dohrnii, the animal with reversible life-cycle.</title>
        <authorList>
            <person name="Lisenkova A.A."/>
            <person name="Grigorenko A.P."/>
            <person name="Tyajelova T.V."/>
            <person name="Andreeva T.V."/>
            <person name="Gusev F.E."/>
            <person name="Manakhov A.D."/>
            <person name="Goltsov A.Y."/>
            <person name="Piraino S."/>
            <person name="Miglietta M.P."/>
            <person name="Rogaev E.I."/>
        </authorList>
    </citation>
    <scope>NUCLEOTIDE SEQUENCE</scope>
    <source>
        <strain evidence="2">BP</strain>
    </source>
</reference>
<keyword evidence="1" id="KW-0472">Membrane</keyword>
<feature type="transmembrane region" description="Helical" evidence="1">
    <location>
        <begin position="6"/>
        <end position="32"/>
    </location>
</feature>
<gene>
    <name evidence="2" type="primary">ATP8</name>
</gene>
<proteinExistence type="predicted"/>
<sequence length="67" mass="8299">MSQLDFSIAFGHFFIFIFFIYVFFHILITFFYKYNYNLKLRNVKESYDLDIQKSDEEIKIVKRILNL</sequence>
<evidence type="ECO:0000313" key="2">
    <source>
        <dbReference type="EMBL" id="ALK27150.1"/>
    </source>
</evidence>